<proteinExistence type="predicted"/>
<gene>
    <name evidence="1" type="ORF">BD311DRAFT_350745</name>
</gene>
<evidence type="ECO:0000313" key="1">
    <source>
        <dbReference type="EMBL" id="TBU34322.1"/>
    </source>
</evidence>
<dbReference type="EMBL" id="ML143389">
    <property type="protein sequence ID" value="TBU34322.1"/>
    <property type="molecule type" value="Genomic_DNA"/>
</dbReference>
<accession>A0A4Q9N4Y6</accession>
<sequence>MRDVRQFAESDKAGIAGLFRLAGSLVAQDWRIISTSGRSRRSSTTNVRVSVAPCNHMTRVTQCQLSQHPPILVPPQPQQKPTTSFIGSISDGITDTFLNKVRLPPQFSDHLKLMRSRACGPIMSCKRVHSTFGEGAFEVTDCPLVAIHHSTSSRKRLSTTHSKSIRTTI</sequence>
<organism evidence="1">
    <name type="scientific">Dichomitus squalens</name>
    <dbReference type="NCBI Taxonomy" id="114155"/>
    <lineage>
        <taxon>Eukaryota</taxon>
        <taxon>Fungi</taxon>
        <taxon>Dikarya</taxon>
        <taxon>Basidiomycota</taxon>
        <taxon>Agaricomycotina</taxon>
        <taxon>Agaricomycetes</taxon>
        <taxon>Polyporales</taxon>
        <taxon>Polyporaceae</taxon>
        <taxon>Dichomitus</taxon>
    </lineage>
</organism>
<dbReference type="Proteomes" id="UP000292957">
    <property type="component" value="Unassembled WGS sequence"/>
</dbReference>
<dbReference type="AlphaFoldDB" id="A0A4Q9N4Y6"/>
<reference evidence="1" key="1">
    <citation type="submission" date="2019-01" db="EMBL/GenBank/DDBJ databases">
        <title>Draft genome sequences of three monokaryotic isolates of the white-rot basidiomycete fungus Dichomitus squalens.</title>
        <authorList>
            <consortium name="DOE Joint Genome Institute"/>
            <person name="Lopez S.C."/>
            <person name="Andreopoulos B."/>
            <person name="Pangilinan J."/>
            <person name="Lipzen A."/>
            <person name="Riley R."/>
            <person name="Ahrendt S."/>
            <person name="Ng V."/>
            <person name="Barry K."/>
            <person name="Daum C."/>
            <person name="Grigoriev I.V."/>
            <person name="Hilden K.S."/>
            <person name="Makela M.R."/>
            <person name="de Vries R.P."/>
        </authorList>
    </citation>
    <scope>NUCLEOTIDE SEQUENCE [LARGE SCALE GENOMIC DNA]</scope>
    <source>
        <strain evidence="1">OM18370.1</strain>
    </source>
</reference>
<protein>
    <submittedName>
        <fullName evidence="1">Uncharacterized protein</fullName>
    </submittedName>
</protein>
<dbReference type="OrthoDB" id="6275295at2759"/>
<name>A0A4Q9N4Y6_9APHY</name>